<gene>
    <name evidence="3" type="ORF">SPIL2461_LOCUS1544</name>
</gene>
<dbReference type="Proteomes" id="UP000649617">
    <property type="component" value="Unassembled WGS sequence"/>
</dbReference>
<proteinExistence type="predicted"/>
<protein>
    <submittedName>
        <fullName evidence="3">Uncharacterized protein</fullName>
    </submittedName>
</protein>
<evidence type="ECO:0000256" key="2">
    <source>
        <dbReference type="SAM" id="MobiDB-lite"/>
    </source>
</evidence>
<feature type="region of interest" description="Disordered" evidence="2">
    <location>
        <begin position="214"/>
        <end position="252"/>
    </location>
</feature>
<evidence type="ECO:0000313" key="3">
    <source>
        <dbReference type="EMBL" id="CAE7192753.1"/>
    </source>
</evidence>
<organism evidence="3 4">
    <name type="scientific">Symbiodinium pilosum</name>
    <name type="common">Dinoflagellate</name>
    <dbReference type="NCBI Taxonomy" id="2952"/>
    <lineage>
        <taxon>Eukaryota</taxon>
        <taxon>Sar</taxon>
        <taxon>Alveolata</taxon>
        <taxon>Dinophyceae</taxon>
        <taxon>Suessiales</taxon>
        <taxon>Symbiodiniaceae</taxon>
        <taxon>Symbiodinium</taxon>
    </lineage>
</organism>
<dbReference type="EMBL" id="CAJNIZ010001514">
    <property type="protein sequence ID" value="CAE7192753.1"/>
    <property type="molecule type" value="Genomic_DNA"/>
</dbReference>
<feature type="coiled-coil region" evidence="1">
    <location>
        <begin position="272"/>
        <end position="299"/>
    </location>
</feature>
<sequence>MQSCCSGTQRLCTVTDWSMFVSIMRGCQAAESELSEFQARMRAEEVDFAAEVEILGSRRRSLETSLRESSANLADTEAEVSAARAQSLGLRAQLEVLQAARDEIVSQEQQASAQQRAEVERLEAKAESLAAEALDFSQRHEQAKAAIQEVQEAQMHRSGEAKPLEEDALGSARLAAAERCRRARDEVAEAEQRLGERLRRLGAVRQQKLHLARELASVRESTGAPPRKPARRAKSAGSRRAEAPSSRKMEEGAWMSPALQMHQELELLQRWKSDALSVLEQMQADVASAQDKYRQQLKHNQTLESRLERMGLEAKAVLTELPRFENPGAAVSLGGPAEAVGGRFRLAPELPEKSTLSSHHGW</sequence>
<dbReference type="AlphaFoldDB" id="A0A812IZL2"/>
<keyword evidence="1" id="KW-0175">Coiled coil</keyword>
<keyword evidence="4" id="KW-1185">Reference proteome</keyword>
<feature type="coiled-coil region" evidence="1">
    <location>
        <begin position="173"/>
        <end position="200"/>
    </location>
</feature>
<comment type="caution">
    <text evidence="3">The sequence shown here is derived from an EMBL/GenBank/DDBJ whole genome shotgun (WGS) entry which is preliminary data.</text>
</comment>
<dbReference type="OrthoDB" id="424707at2759"/>
<feature type="compositionally biased region" description="Basic and acidic residues" evidence="2">
    <location>
        <begin position="239"/>
        <end position="251"/>
    </location>
</feature>
<name>A0A812IZL2_SYMPI</name>
<feature type="coiled-coil region" evidence="1">
    <location>
        <begin position="27"/>
        <end position="139"/>
    </location>
</feature>
<reference evidence="3" key="1">
    <citation type="submission" date="2021-02" db="EMBL/GenBank/DDBJ databases">
        <authorList>
            <person name="Dougan E. K."/>
            <person name="Rhodes N."/>
            <person name="Thang M."/>
            <person name="Chan C."/>
        </authorList>
    </citation>
    <scope>NUCLEOTIDE SEQUENCE</scope>
</reference>
<evidence type="ECO:0000313" key="4">
    <source>
        <dbReference type="Proteomes" id="UP000649617"/>
    </source>
</evidence>
<evidence type="ECO:0000256" key="1">
    <source>
        <dbReference type="SAM" id="Coils"/>
    </source>
</evidence>
<accession>A0A812IZL2</accession>